<evidence type="ECO:0000313" key="3">
    <source>
        <dbReference type="EMBL" id="NDL61077.1"/>
    </source>
</evidence>
<dbReference type="InterPro" id="IPR021522">
    <property type="entry name" value="MctB"/>
</dbReference>
<accession>A0A7K3MDE4</accession>
<feature type="transmembrane region" description="Helical" evidence="2">
    <location>
        <begin position="27"/>
        <end position="48"/>
    </location>
</feature>
<keyword evidence="2" id="KW-1133">Transmembrane helix</keyword>
<feature type="compositionally biased region" description="Acidic residues" evidence="1">
    <location>
        <begin position="334"/>
        <end position="372"/>
    </location>
</feature>
<comment type="caution">
    <text evidence="3">The sequence shown here is derived from an EMBL/GenBank/DDBJ whole genome shotgun (WGS) entry which is preliminary data.</text>
</comment>
<dbReference type="Pfam" id="PF11382">
    <property type="entry name" value="MctB"/>
    <property type="match status" value="1"/>
</dbReference>
<protein>
    <recommendedName>
        <fullName evidence="5">Copper transporter</fullName>
    </recommendedName>
</protein>
<dbReference type="Proteomes" id="UP000460435">
    <property type="component" value="Unassembled WGS sequence"/>
</dbReference>
<evidence type="ECO:0008006" key="5">
    <source>
        <dbReference type="Google" id="ProtNLM"/>
    </source>
</evidence>
<dbReference type="EMBL" id="WLZY01000018">
    <property type="protein sequence ID" value="NDL61077.1"/>
    <property type="molecule type" value="Genomic_DNA"/>
</dbReference>
<evidence type="ECO:0000313" key="4">
    <source>
        <dbReference type="Proteomes" id="UP000460435"/>
    </source>
</evidence>
<organism evidence="3 4">
    <name type="scientific">Phytoactinopolyspora mesophila</name>
    <dbReference type="NCBI Taxonomy" id="2650750"/>
    <lineage>
        <taxon>Bacteria</taxon>
        <taxon>Bacillati</taxon>
        <taxon>Actinomycetota</taxon>
        <taxon>Actinomycetes</taxon>
        <taxon>Jiangellales</taxon>
        <taxon>Jiangellaceae</taxon>
        <taxon>Phytoactinopolyspora</taxon>
    </lineage>
</organism>
<dbReference type="GO" id="GO:0016020">
    <property type="term" value="C:membrane"/>
    <property type="evidence" value="ECO:0007669"/>
    <property type="project" value="InterPro"/>
</dbReference>
<gene>
    <name evidence="3" type="ORF">F7O44_28810</name>
</gene>
<keyword evidence="4" id="KW-1185">Reference proteome</keyword>
<proteinExistence type="predicted"/>
<reference evidence="3 4" key="1">
    <citation type="submission" date="2019-11" db="EMBL/GenBank/DDBJ databases">
        <authorList>
            <person name="Li X.-J."/>
            <person name="Feng X.-M."/>
        </authorList>
    </citation>
    <scope>NUCLEOTIDE SEQUENCE [LARGE SCALE GENOMIC DNA]</scope>
    <source>
        <strain evidence="3 4">XMNu-373</strain>
    </source>
</reference>
<sequence>MLWARGGTDSPSGFEDCSDVIDFRYHLVSIIAIFFALAAGIVLGAGPLSDTIDDTLTDQTSDLREDNRRLREQLETANEEQAYQEAFVNEITPRLVSDQLEGERVAVIALPGASEDTVEEVSEALERAGAEADLTVSIEPAWTDPDSEPVLDQLATEMVSSGTELGAGNGFDRGAAVLAAALLSRSPENGEADAPARTVDTMVVTAYEEAGMIQLGHDASTTPTMAVAVAGPVSGDDADERLSRLLKLTDELRANSDGVVVGGPPATAQNGLVAALRGADVEDDADEVSTVDVIDLPTGRVAAVFALAEQQRGGSGHYGIVGDTDGALPPVQDSDAEDDDEDPGTDDGSDSDDEDPEDPEDVEDEADEAGNN</sequence>
<evidence type="ECO:0000256" key="2">
    <source>
        <dbReference type="SAM" id="Phobius"/>
    </source>
</evidence>
<evidence type="ECO:0000256" key="1">
    <source>
        <dbReference type="SAM" id="MobiDB-lite"/>
    </source>
</evidence>
<name>A0A7K3MDE4_9ACTN</name>
<dbReference type="AlphaFoldDB" id="A0A7K3MDE4"/>
<keyword evidence="2" id="KW-0812">Transmembrane</keyword>
<keyword evidence="2" id="KW-0472">Membrane</keyword>
<feature type="region of interest" description="Disordered" evidence="1">
    <location>
        <begin position="314"/>
        <end position="372"/>
    </location>
</feature>
<dbReference type="GO" id="GO:0055070">
    <property type="term" value="P:copper ion homeostasis"/>
    <property type="evidence" value="ECO:0007669"/>
    <property type="project" value="InterPro"/>
</dbReference>